<dbReference type="OrthoDB" id="6368172at2"/>
<dbReference type="Proteomes" id="UP000006764">
    <property type="component" value="Chromosome"/>
</dbReference>
<gene>
    <name evidence="1" type="ORF">S7S_15995</name>
</gene>
<name>A0A0B4XQZ9_9GAMM</name>
<evidence type="ECO:0000313" key="1">
    <source>
        <dbReference type="EMBL" id="AJD49611.1"/>
    </source>
</evidence>
<dbReference type="KEGG" id="apac:S7S_15995"/>
<keyword evidence="2" id="KW-1185">Reference proteome</keyword>
<organism evidence="1 2">
    <name type="scientific">Isoalcanivorax pacificus W11-5</name>
    <dbReference type="NCBI Taxonomy" id="391936"/>
    <lineage>
        <taxon>Bacteria</taxon>
        <taxon>Pseudomonadati</taxon>
        <taxon>Pseudomonadota</taxon>
        <taxon>Gammaproteobacteria</taxon>
        <taxon>Oceanospirillales</taxon>
        <taxon>Alcanivoracaceae</taxon>
        <taxon>Isoalcanivorax</taxon>
    </lineage>
</organism>
<accession>A0A0B4XQZ9</accession>
<sequence>MDKVYSLRHLFFFSKPLLTITEQGFYYKNTLYTPDDVRRVYVSNGGGGPKRMGVHLADGRKILINAVALELNGVKPKTGFLSGTNDVFESLRAYFEGAGP</sequence>
<dbReference type="AlphaFoldDB" id="A0A0B4XQZ9"/>
<dbReference type="RefSeq" id="WP_008733326.1">
    <property type="nucleotide sequence ID" value="NZ_CP004387.1"/>
</dbReference>
<reference evidence="1 2" key="1">
    <citation type="journal article" date="2012" name="J. Bacteriol.">
        <title>Genome sequence of an alkane-degrading bacterium, Alcanivorax pacificus type strain W11-5, isolated from deep sea sediment.</title>
        <authorList>
            <person name="Lai Q."/>
            <person name="Shao Z."/>
        </authorList>
    </citation>
    <scope>NUCLEOTIDE SEQUENCE [LARGE SCALE GENOMIC DNA]</scope>
    <source>
        <strain evidence="1 2">W11-5</strain>
    </source>
</reference>
<proteinExistence type="predicted"/>
<dbReference type="EMBL" id="CP004387">
    <property type="protein sequence ID" value="AJD49611.1"/>
    <property type="molecule type" value="Genomic_DNA"/>
</dbReference>
<protein>
    <submittedName>
        <fullName evidence="1">Uncharacterized protein</fullName>
    </submittedName>
</protein>
<dbReference type="HOGENOM" id="CLU_2299746_0_0_6"/>
<dbReference type="STRING" id="391936.S7S_15995"/>
<evidence type="ECO:0000313" key="2">
    <source>
        <dbReference type="Proteomes" id="UP000006764"/>
    </source>
</evidence>